<dbReference type="Pfam" id="PF00651">
    <property type="entry name" value="BTB"/>
    <property type="match status" value="1"/>
</dbReference>
<evidence type="ECO:0000259" key="1">
    <source>
        <dbReference type="PROSITE" id="PS50097"/>
    </source>
</evidence>
<evidence type="ECO:0000313" key="3">
    <source>
        <dbReference type="Proteomes" id="UP000736672"/>
    </source>
</evidence>
<dbReference type="Proteomes" id="UP000736672">
    <property type="component" value="Unassembled WGS sequence"/>
</dbReference>
<dbReference type="PANTHER" id="PTHR47843:SF5">
    <property type="entry name" value="BTB_POZ DOMAIN PROTEIN"/>
    <property type="match status" value="1"/>
</dbReference>
<dbReference type="PANTHER" id="PTHR47843">
    <property type="entry name" value="BTB DOMAIN-CONTAINING PROTEIN-RELATED"/>
    <property type="match status" value="1"/>
</dbReference>
<proteinExistence type="predicted"/>
<evidence type="ECO:0000313" key="2">
    <source>
        <dbReference type="EMBL" id="KAH7243996.1"/>
    </source>
</evidence>
<organism evidence="2 3">
    <name type="scientific">Fusarium solani</name>
    <name type="common">Filamentous fungus</name>
    <dbReference type="NCBI Taxonomy" id="169388"/>
    <lineage>
        <taxon>Eukaryota</taxon>
        <taxon>Fungi</taxon>
        <taxon>Dikarya</taxon>
        <taxon>Ascomycota</taxon>
        <taxon>Pezizomycotina</taxon>
        <taxon>Sordariomycetes</taxon>
        <taxon>Hypocreomycetidae</taxon>
        <taxon>Hypocreales</taxon>
        <taxon>Nectriaceae</taxon>
        <taxon>Fusarium</taxon>
        <taxon>Fusarium solani species complex</taxon>
    </lineage>
</organism>
<dbReference type="InterPro" id="IPR011333">
    <property type="entry name" value="SKP1/BTB/POZ_sf"/>
</dbReference>
<dbReference type="Gene3D" id="3.30.710.10">
    <property type="entry name" value="Potassium Channel Kv1.1, Chain A"/>
    <property type="match status" value="1"/>
</dbReference>
<gene>
    <name evidence="2" type="ORF">B0J15DRAFT_552861</name>
</gene>
<dbReference type="PROSITE" id="PS50097">
    <property type="entry name" value="BTB"/>
    <property type="match status" value="1"/>
</dbReference>
<dbReference type="AlphaFoldDB" id="A0A9P9GRT8"/>
<dbReference type="InterPro" id="IPR000210">
    <property type="entry name" value="BTB/POZ_dom"/>
</dbReference>
<dbReference type="CDD" id="cd18186">
    <property type="entry name" value="BTB_POZ_ZBTB_KLHL-like"/>
    <property type="match status" value="1"/>
</dbReference>
<accession>A0A9P9GRT8</accession>
<comment type="caution">
    <text evidence="2">The sequence shown here is derived from an EMBL/GenBank/DDBJ whole genome shotgun (WGS) entry which is preliminary data.</text>
</comment>
<name>A0A9P9GRT8_FUSSL</name>
<reference evidence="2" key="1">
    <citation type="journal article" date="2021" name="Nat. Commun.">
        <title>Genetic determinants of endophytism in the Arabidopsis root mycobiome.</title>
        <authorList>
            <person name="Mesny F."/>
            <person name="Miyauchi S."/>
            <person name="Thiergart T."/>
            <person name="Pickel B."/>
            <person name="Atanasova L."/>
            <person name="Karlsson M."/>
            <person name="Huettel B."/>
            <person name="Barry K.W."/>
            <person name="Haridas S."/>
            <person name="Chen C."/>
            <person name="Bauer D."/>
            <person name="Andreopoulos W."/>
            <person name="Pangilinan J."/>
            <person name="LaButti K."/>
            <person name="Riley R."/>
            <person name="Lipzen A."/>
            <person name="Clum A."/>
            <person name="Drula E."/>
            <person name="Henrissat B."/>
            <person name="Kohler A."/>
            <person name="Grigoriev I.V."/>
            <person name="Martin F.M."/>
            <person name="Hacquard S."/>
        </authorList>
    </citation>
    <scope>NUCLEOTIDE SEQUENCE</scope>
    <source>
        <strain evidence="2">FSSC 5 MPI-SDFR-AT-0091</strain>
    </source>
</reference>
<dbReference type="OrthoDB" id="6359816at2759"/>
<dbReference type="SUPFAM" id="SSF54695">
    <property type="entry name" value="POZ domain"/>
    <property type="match status" value="1"/>
</dbReference>
<protein>
    <recommendedName>
        <fullName evidence="1">BTB domain-containing protein</fullName>
    </recommendedName>
</protein>
<sequence length="247" mass="27455">MNSQQTISQIVKAREAEEFTDFVFVCEGQRIPVHGVIVCSQSPVLRAACTGPFKEASGQYFMDDHPLSMVRRMVDYLYTGNYAEEITETGIEDQADVISPLRVHAMMFAMGEKYRMEGLQCLSVANYANALSRKPNICNFIRSLPDVYTLTPDFSRGLRDKALEFARENLPASLASTESKDTYDKIAADAPEFIKDLLDSFLEEPLVGSCSGCGRGKLVPVEAKQCKCKRCGKGGAIPITDPRWKGW</sequence>
<keyword evidence="3" id="KW-1185">Reference proteome</keyword>
<feature type="domain" description="BTB" evidence="1">
    <location>
        <begin position="20"/>
        <end position="86"/>
    </location>
</feature>
<dbReference type="EMBL" id="JAGTJS010000018">
    <property type="protein sequence ID" value="KAH7243996.1"/>
    <property type="molecule type" value="Genomic_DNA"/>
</dbReference>